<keyword evidence="2" id="KW-1185">Reference proteome</keyword>
<evidence type="ECO:0000313" key="2">
    <source>
        <dbReference type="Proteomes" id="UP001046870"/>
    </source>
</evidence>
<organism evidence="1 2">
    <name type="scientific">Megalops atlanticus</name>
    <name type="common">Tarpon</name>
    <name type="synonym">Clupea gigantea</name>
    <dbReference type="NCBI Taxonomy" id="7932"/>
    <lineage>
        <taxon>Eukaryota</taxon>
        <taxon>Metazoa</taxon>
        <taxon>Chordata</taxon>
        <taxon>Craniata</taxon>
        <taxon>Vertebrata</taxon>
        <taxon>Euteleostomi</taxon>
        <taxon>Actinopterygii</taxon>
        <taxon>Neopterygii</taxon>
        <taxon>Teleostei</taxon>
        <taxon>Elopiformes</taxon>
        <taxon>Megalopidae</taxon>
        <taxon>Megalops</taxon>
    </lineage>
</organism>
<name>A0A9D3TIR1_MEGAT</name>
<gene>
    <name evidence="1" type="ORF">MATL_G00047920</name>
</gene>
<evidence type="ECO:0000313" key="1">
    <source>
        <dbReference type="EMBL" id="KAG7484281.1"/>
    </source>
</evidence>
<dbReference type="EMBL" id="JAFDVH010000003">
    <property type="protein sequence ID" value="KAG7484281.1"/>
    <property type="molecule type" value="Genomic_DNA"/>
</dbReference>
<reference evidence="1" key="1">
    <citation type="submission" date="2021-01" db="EMBL/GenBank/DDBJ databases">
        <authorList>
            <person name="Zahm M."/>
            <person name="Roques C."/>
            <person name="Cabau C."/>
            <person name="Klopp C."/>
            <person name="Donnadieu C."/>
            <person name="Jouanno E."/>
            <person name="Lampietro C."/>
            <person name="Louis A."/>
            <person name="Herpin A."/>
            <person name="Echchiki A."/>
            <person name="Berthelot C."/>
            <person name="Parey E."/>
            <person name="Roest-Crollius H."/>
            <person name="Braasch I."/>
            <person name="Postlethwait J."/>
            <person name="Bobe J."/>
            <person name="Montfort J."/>
            <person name="Bouchez O."/>
            <person name="Begum T."/>
            <person name="Mejri S."/>
            <person name="Adams A."/>
            <person name="Chen W.-J."/>
            <person name="Guiguen Y."/>
        </authorList>
    </citation>
    <scope>NUCLEOTIDE SEQUENCE</scope>
    <source>
        <strain evidence="1">YG-15Mar2019-1</strain>
        <tissue evidence="1">Brain</tissue>
    </source>
</reference>
<dbReference type="AlphaFoldDB" id="A0A9D3TIR1"/>
<proteinExistence type="predicted"/>
<dbReference type="Proteomes" id="UP001046870">
    <property type="component" value="Chromosome 3"/>
</dbReference>
<comment type="caution">
    <text evidence="1">The sequence shown here is derived from an EMBL/GenBank/DDBJ whole genome shotgun (WGS) entry which is preliminary data.</text>
</comment>
<accession>A0A9D3TIR1</accession>
<sequence>MRLCSYRKRSQLRDCGQRSMWENAEALFSIRHRLISRDEGPVTLFSALSSSLLMDRTLPQMRRQLA</sequence>
<protein>
    <submittedName>
        <fullName evidence="1">Uncharacterized protein</fullName>
    </submittedName>
</protein>